<dbReference type="InterPro" id="IPR005904">
    <property type="entry name" value="Hxn_phspho_trans"/>
</dbReference>
<dbReference type="AlphaFoldDB" id="A0A914DEE1"/>
<reference evidence="16" key="1">
    <citation type="submission" date="2022-11" db="UniProtKB">
        <authorList>
            <consortium name="WormBaseParasite"/>
        </authorList>
    </citation>
    <scope>IDENTIFICATION</scope>
</reference>
<evidence type="ECO:0000256" key="6">
    <source>
        <dbReference type="ARBA" id="ARBA00022490"/>
    </source>
</evidence>
<evidence type="ECO:0000256" key="11">
    <source>
        <dbReference type="ARBA" id="ARBA00022741"/>
    </source>
</evidence>
<dbReference type="GO" id="GO:0000166">
    <property type="term" value="F:nucleotide binding"/>
    <property type="evidence" value="ECO:0007669"/>
    <property type="project" value="UniProtKB-KW"/>
</dbReference>
<dbReference type="NCBIfam" id="TIGR01203">
    <property type="entry name" value="HGPRTase"/>
    <property type="match status" value="1"/>
</dbReference>
<evidence type="ECO:0000313" key="15">
    <source>
        <dbReference type="Proteomes" id="UP000887540"/>
    </source>
</evidence>
<dbReference type="InterPro" id="IPR050408">
    <property type="entry name" value="HGPRT"/>
</dbReference>
<keyword evidence="11 13" id="KW-0547">Nucleotide-binding</keyword>
<dbReference type="GO" id="GO:0005829">
    <property type="term" value="C:cytosol"/>
    <property type="evidence" value="ECO:0007669"/>
    <property type="project" value="TreeGrafter"/>
</dbReference>
<dbReference type="GO" id="GO:0046100">
    <property type="term" value="P:hypoxanthine metabolic process"/>
    <property type="evidence" value="ECO:0007669"/>
    <property type="project" value="TreeGrafter"/>
</dbReference>
<evidence type="ECO:0000256" key="8">
    <source>
        <dbReference type="ARBA" id="ARBA00022679"/>
    </source>
</evidence>
<comment type="subcellular location">
    <subcellularLocation>
        <location evidence="2 13">Cytoplasm</location>
    </subcellularLocation>
</comment>
<dbReference type="CDD" id="cd06223">
    <property type="entry name" value="PRTases_typeI"/>
    <property type="match status" value="1"/>
</dbReference>
<comment type="similarity">
    <text evidence="4 13">Belongs to the purine/pyrimidine phosphoribosyltransferase family.</text>
</comment>
<evidence type="ECO:0000256" key="13">
    <source>
        <dbReference type="RuleBase" id="RU364099"/>
    </source>
</evidence>
<dbReference type="SUPFAM" id="SSF53271">
    <property type="entry name" value="PRTase-like"/>
    <property type="match status" value="1"/>
</dbReference>
<evidence type="ECO:0000256" key="2">
    <source>
        <dbReference type="ARBA" id="ARBA00004496"/>
    </source>
</evidence>
<evidence type="ECO:0000313" key="16">
    <source>
        <dbReference type="WBParaSite" id="ACRNAN_scaffold2457.g20095.t1"/>
    </source>
</evidence>
<dbReference type="PANTHER" id="PTHR43340">
    <property type="entry name" value="HYPOXANTHINE-GUANINE PHOSPHORIBOSYLTRANSFERASE"/>
    <property type="match status" value="1"/>
</dbReference>
<keyword evidence="12 13" id="KW-0460">Magnesium</keyword>
<dbReference type="InterPro" id="IPR000836">
    <property type="entry name" value="PRTase_dom"/>
</dbReference>
<name>A0A914DEE1_9BILA</name>
<keyword evidence="7 13" id="KW-0328">Glycosyltransferase</keyword>
<dbReference type="PANTHER" id="PTHR43340:SF1">
    <property type="entry name" value="HYPOXANTHINE PHOSPHORIBOSYLTRANSFERASE"/>
    <property type="match status" value="1"/>
</dbReference>
<keyword evidence="6 13" id="KW-0963">Cytoplasm</keyword>
<organism evidence="15 16">
    <name type="scientific">Acrobeloides nanus</name>
    <dbReference type="NCBI Taxonomy" id="290746"/>
    <lineage>
        <taxon>Eukaryota</taxon>
        <taxon>Metazoa</taxon>
        <taxon>Ecdysozoa</taxon>
        <taxon>Nematoda</taxon>
        <taxon>Chromadorea</taxon>
        <taxon>Rhabditida</taxon>
        <taxon>Tylenchina</taxon>
        <taxon>Cephalobomorpha</taxon>
        <taxon>Cephaloboidea</taxon>
        <taxon>Cephalobidae</taxon>
        <taxon>Acrobeloides</taxon>
    </lineage>
</organism>
<keyword evidence="15" id="KW-1185">Reference proteome</keyword>
<dbReference type="GO" id="GO:0006178">
    <property type="term" value="P:guanine salvage"/>
    <property type="evidence" value="ECO:0007669"/>
    <property type="project" value="TreeGrafter"/>
</dbReference>
<dbReference type="GO" id="GO:0006166">
    <property type="term" value="P:purine ribonucleoside salvage"/>
    <property type="evidence" value="ECO:0007669"/>
    <property type="project" value="UniProtKB-KW"/>
</dbReference>
<dbReference type="Proteomes" id="UP000887540">
    <property type="component" value="Unplaced"/>
</dbReference>
<keyword evidence="10 13" id="KW-0660">Purine salvage</keyword>
<dbReference type="WBParaSite" id="ACRNAN_scaffold2457.g20095.t1">
    <property type="protein sequence ID" value="ACRNAN_scaffold2457.g20095.t1"/>
    <property type="gene ID" value="ACRNAN_scaffold2457.g20095"/>
</dbReference>
<dbReference type="FunFam" id="3.40.50.2020:FF:000053">
    <property type="entry name" value="Hypoxanthine phosphoribosyltransferase"/>
    <property type="match status" value="1"/>
</dbReference>
<protein>
    <recommendedName>
        <fullName evidence="5 13">Hypoxanthine phosphoribosyltransferase</fullName>
        <ecNumber evidence="5 13">2.4.2.8</ecNumber>
    </recommendedName>
</protein>
<dbReference type="Pfam" id="PF00156">
    <property type="entry name" value="Pribosyltran"/>
    <property type="match status" value="1"/>
</dbReference>
<dbReference type="GO" id="GO:0032263">
    <property type="term" value="P:GMP salvage"/>
    <property type="evidence" value="ECO:0007669"/>
    <property type="project" value="TreeGrafter"/>
</dbReference>
<evidence type="ECO:0000259" key="14">
    <source>
        <dbReference type="Pfam" id="PF00156"/>
    </source>
</evidence>
<evidence type="ECO:0000256" key="9">
    <source>
        <dbReference type="ARBA" id="ARBA00022723"/>
    </source>
</evidence>
<evidence type="ECO:0000256" key="3">
    <source>
        <dbReference type="ARBA" id="ARBA00004669"/>
    </source>
</evidence>
<evidence type="ECO:0000256" key="10">
    <source>
        <dbReference type="ARBA" id="ARBA00022726"/>
    </source>
</evidence>
<comment type="catalytic activity">
    <reaction evidence="13">
        <text>IMP + diphosphate = hypoxanthine + 5-phospho-alpha-D-ribose 1-diphosphate</text>
        <dbReference type="Rhea" id="RHEA:17973"/>
        <dbReference type="ChEBI" id="CHEBI:17368"/>
        <dbReference type="ChEBI" id="CHEBI:33019"/>
        <dbReference type="ChEBI" id="CHEBI:58017"/>
        <dbReference type="ChEBI" id="CHEBI:58053"/>
        <dbReference type="EC" id="2.4.2.8"/>
    </reaction>
</comment>
<evidence type="ECO:0000256" key="5">
    <source>
        <dbReference type="ARBA" id="ARBA00011895"/>
    </source>
</evidence>
<proteinExistence type="inferred from homology"/>
<evidence type="ECO:0000256" key="4">
    <source>
        <dbReference type="ARBA" id="ARBA00008391"/>
    </source>
</evidence>
<evidence type="ECO:0000256" key="1">
    <source>
        <dbReference type="ARBA" id="ARBA00001946"/>
    </source>
</evidence>
<dbReference type="GO" id="GO:0032264">
    <property type="term" value="P:IMP salvage"/>
    <property type="evidence" value="ECO:0007669"/>
    <property type="project" value="TreeGrafter"/>
</dbReference>
<comment type="cofactor">
    <cofactor evidence="1 13">
        <name>Mg(2+)</name>
        <dbReference type="ChEBI" id="CHEBI:18420"/>
    </cofactor>
</comment>
<evidence type="ECO:0000256" key="7">
    <source>
        <dbReference type="ARBA" id="ARBA00022676"/>
    </source>
</evidence>
<evidence type="ECO:0000256" key="12">
    <source>
        <dbReference type="ARBA" id="ARBA00022842"/>
    </source>
</evidence>
<feature type="domain" description="Phosphoribosyltransferase" evidence="14">
    <location>
        <begin position="46"/>
        <end position="199"/>
    </location>
</feature>
<dbReference type="GO" id="GO:0004422">
    <property type="term" value="F:hypoxanthine phosphoribosyltransferase activity"/>
    <property type="evidence" value="ECO:0007669"/>
    <property type="project" value="InterPro"/>
</dbReference>
<dbReference type="InterPro" id="IPR029057">
    <property type="entry name" value="PRTase-like"/>
</dbReference>
<keyword evidence="9 13" id="KW-0479">Metal-binding</keyword>
<keyword evidence="8 13" id="KW-0808">Transferase</keyword>
<comment type="pathway">
    <text evidence="3 13">Purine metabolism; IMP biosynthesis via salvage pathway; IMP from hypoxanthine: step 1/1.</text>
</comment>
<dbReference type="Gene3D" id="3.40.50.2020">
    <property type="match status" value="1"/>
</dbReference>
<accession>A0A914DEE1</accession>
<dbReference type="GO" id="GO:0000287">
    <property type="term" value="F:magnesium ion binding"/>
    <property type="evidence" value="ECO:0007669"/>
    <property type="project" value="TreeGrafter"/>
</dbReference>
<sequence length="225" mass="25483">MALKDSLGKTRCVYIPDDLEYDTSLFLVPSCYKDDLKSLIICEGLIKDRIRKLAREIHESVGDQPLVMLCVLKGSYRFFTALVDELTITRADLTCSTPLTVDFVRAMSYEDTETTGKVQLVGLSNLEEVRGQNILVVDDIIDSGLTLSRIIHTIKELGAAKIWTCLMLSKRVKRRIENQEDFVAFNIPDKFIVGYGLDYNQKFRDLNHICVMSPTGIAKYKSRSS</sequence>
<dbReference type="EC" id="2.4.2.8" evidence="5 13"/>